<dbReference type="SUPFAM" id="SSF63411">
    <property type="entry name" value="LuxS/MPP-like metallohydrolase"/>
    <property type="match status" value="1"/>
</dbReference>
<feature type="compositionally biased region" description="Polar residues" evidence="1">
    <location>
        <begin position="2123"/>
        <end position="2142"/>
    </location>
</feature>
<name>A0A0G4HRL7_9ALVE</name>
<feature type="region of interest" description="Disordered" evidence="1">
    <location>
        <begin position="1946"/>
        <end position="1967"/>
    </location>
</feature>
<feature type="region of interest" description="Disordered" evidence="1">
    <location>
        <begin position="1753"/>
        <end position="1777"/>
    </location>
</feature>
<feature type="compositionally biased region" description="Low complexity" evidence="1">
    <location>
        <begin position="2007"/>
        <end position="2018"/>
    </location>
</feature>
<dbReference type="VEuPathDB" id="CryptoDB:Cvel_8093"/>
<feature type="region of interest" description="Disordered" evidence="1">
    <location>
        <begin position="1996"/>
        <end position="2027"/>
    </location>
</feature>
<reference evidence="2" key="1">
    <citation type="submission" date="2014-11" db="EMBL/GenBank/DDBJ databases">
        <authorList>
            <person name="Otto D Thomas"/>
            <person name="Naeem Raeece"/>
        </authorList>
    </citation>
    <scope>NUCLEOTIDE SEQUENCE</scope>
</reference>
<feature type="region of interest" description="Disordered" evidence="1">
    <location>
        <begin position="578"/>
        <end position="607"/>
    </location>
</feature>
<feature type="region of interest" description="Disordered" evidence="1">
    <location>
        <begin position="1"/>
        <end position="77"/>
    </location>
</feature>
<feature type="compositionally biased region" description="Acidic residues" evidence="1">
    <location>
        <begin position="56"/>
        <end position="67"/>
    </location>
</feature>
<proteinExistence type="predicted"/>
<feature type="region of interest" description="Disordered" evidence="1">
    <location>
        <begin position="2102"/>
        <end position="2142"/>
    </location>
</feature>
<dbReference type="Gene3D" id="3.30.830.10">
    <property type="entry name" value="Metalloenzyme, LuxS/M16 peptidase-like"/>
    <property type="match status" value="1"/>
</dbReference>
<feature type="compositionally biased region" description="Basic and acidic residues" evidence="1">
    <location>
        <begin position="1755"/>
        <end position="1777"/>
    </location>
</feature>
<gene>
    <name evidence="2" type="ORF">Cvel_8093</name>
</gene>
<organism evidence="2">
    <name type="scientific">Chromera velia CCMP2878</name>
    <dbReference type="NCBI Taxonomy" id="1169474"/>
    <lineage>
        <taxon>Eukaryota</taxon>
        <taxon>Sar</taxon>
        <taxon>Alveolata</taxon>
        <taxon>Colpodellida</taxon>
        <taxon>Chromeraceae</taxon>
        <taxon>Chromera</taxon>
    </lineage>
</organism>
<dbReference type="InterPro" id="IPR011249">
    <property type="entry name" value="Metalloenz_LuxS/M16"/>
</dbReference>
<feature type="region of interest" description="Disordered" evidence="1">
    <location>
        <begin position="1681"/>
        <end position="1730"/>
    </location>
</feature>
<protein>
    <submittedName>
        <fullName evidence="2">Uncharacterized protein</fullName>
    </submittedName>
</protein>
<feature type="region of interest" description="Disordered" evidence="1">
    <location>
        <begin position="126"/>
        <end position="149"/>
    </location>
</feature>
<evidence type="ECO:0000313" key="2">
    <source>
        <dbReference type="EMBL" id="CEM46898.1"/>
    </source>
</evidence>
<feature type="compositionally biased region" description="Pro residues" evidence="1">
    <location>
        <begin position="2104"/>
        <end position="2115"/>
    </location>
</feature>
<feature type="compositionally biased region" description="Acidic residues" evidence="1">
    <location>
        <begin position="588"/>
        <end position="605"/>
    </location>
</feature>
<feature type="compositionally biased region" description="Basic and acidic residues" evidence="1">
    <location>
        <begin position="1"/>
        <end position="20"/>
    </location>
</feature>
<sequence>MGIRGDFSEDIKEWEAREEIAELSTSFTTEKDGGESSSGEGADAFGTSSPFSLFDSEQEEEGEEEGDSNSLSESDFGALLRGLETHAEALKAKSLSTIIPPASLSSTPSSEADGTKEEEAQLLKMVSEEDEEERFKFREPEEEEGESLSSVFNPSMLSAAFRLAEKKMPSFSLQQLVRLQASLCENEAVISNPKFYSSFHRKLQTALRAQMNEMDLFELTTVIWSALKTRCVAPAFAHSCLLCAFRLSTDVRRQRSRGLPGLGESGQAEAGASLLVGLDRLRSVVGGLQGQGGNGKGDKKREAELMLESVFRSLGGALKDQISELSPPQLVAVSSSMRGVLPSLTPFFSAAGLHFSELVEEAKEQMKKEEEVATADAVRRGKGEPLGLSTRQLASFAEALSTAGSGPIERAGGILIGSEGAWEVLSEGGVLQGLDSVFSLYLHHFQAAEREEEDEGRQGMQEHGWHREVVTSFLRQPEDWASLLAAGTKLVRWFDDRSMQRRAALVSRSVLTEDAEEVAAGRRSEEDSMRTVGSLGEEGPVLQGLFLEGMLPRLSWEEEGISDEMLQSVLEEAKAARRKMGEGGEAGGQEEEERFDGEGNGEEWGDPTTMRLTALSGLTSHEMGQLESLKLFRAFASSLDLFASTEAENEEATSSFRTVSSSVLVSVLQSLYKSSFRGRETRLYESWGRELLKRNFAGLTLRQVREVLFLWAWSGVCDETLWEGAVSALQKRRSLLRGFSTGELTEMTEALVKTVGREVVGRDEGKEWEKMAPSVAEISIRRLKEFVEQNGGTQPEEADIKALVNEVWAEHEQMEEDRPKAGANQCEFLEAVLRAVSDRIQELSEKVDAALSPPNAKIELFDGSTKLRVSPRVPGEPVGGGGEDVAAPLIQEIRLLEGALETGRRYLGELMGDEYFDALLDVSSEGSPGGSDGSAADLRGSEENAFDLERGGIAVVDGEGEEGGEARMETDGAAWVPPSELLEEKGERAETEEVERQGMKSGRGDSKVKVAASCLLSLREDGAPGEGGDFFESSASADSGSGCLEGLRTWGALAVCVGALVDELCGGGGPGGIGGEAGPSSSSEKLWRAVRVLVKKAGDLCAEETGEAHGNASDGKAVVLAGVLRLVRVAVEEKDGLEKTGETEMRSSASISLGVLERLLDSDCVSRTSSSSSDRQRDRQSSCLSPLQAVAGFQGAQAGLLVAQADDETLRSSSSSSLASRLFRFARTQLESAREYLSLFRSPSSSVSLAFASEFLLQPLVDLLKTEGPRRSGGTENEKETEVLSEWERLRQEAVLLGGHLVESLKGRGLKGEKEKAEGEELFSLAEDEKRQWEELFRILAVPSSLSEDEAEKIEEGRDQVDHLIRRAHSTLTTASTSLFRVKSNGLFVLHIHPLAVSPSPSPARRSAEALEQITDKRDVRVPFPLSSSSPFSGGPCEDSAEAATSTVDFFVVGGSGSERRNERGASKLVESLLMQQTVPSFLNPARLGGHPEEEKDVALLDGEEEEVADDEDASANKFFSDVERLGCSVLDAETSSWYSRLFASFGSGLVGRDGKEERQKLVWWLKLFGSFLFRMDLDEGTLRAETARLVSQLDSDASLPLQAEAVLSRLLHADAAQAQQRGERPDGGLSNAPFCNAEVLSNLKASSVVSWVKRRMVPRSSVLVVRSPLSTETVRECVETALGNLPPGGDHSISLRKRSDEEMSSRSSDSDMDEEEEERTAAAAAEERDGLGSLQGLAQSLFSGRSSSNLLKVSGEKREGSEAETSEATRDNESARKAGVRVALLASEFADQESVAVSLGVPISREEMVDSHIGGLPGRVVLEVLLQLLSDNRGSLLHSVLSPKIRSGELISFSTATVLPPPGKSRGQWTVSLHAPDVHAAETAARLVLDLIARLAGGGGKGSVKRRVLRRTVRQVLLQRSSVTSSCSAEVPVSGAGGASFPFSLTWDGGEGGEGENRLNEDLGDSVDTEADARRLLKESRAVFQWAMSVSDDDTMRGVADEEDGSGSSHHPASSSAEQEKKKKEREDFTVLSDIKLSSALSLSSKHLLAAAQSLFLVPRTKMESRKPAPPPLALVGLCNAMQQDEVTDRLRGVADAFSARLFPPPAPLQPVTPPASRESEGGTSNLESDAPLHQSTRFLA</sequence>
<dbReference type="EMBL" id="CDMZ01003587">
    <property type="protein sequence ID" value="CEM46898.1"/>
    <property type="molecule type" value="Genomic_DNA"/>
</dbReference>
<dbReference type="GO" id="GO:0046872">
    <property type="term" value="F:metal ion binding"/>
    <property type="evidence" value="ECO:0007669"/>
    <property type="project" value="InterPro"/>
</dbReference>
<evidence type="ECO:0000256" key="1">
    <source>
        <dbReference type="SAM" id="MobiDB-lite"/>
    </source>
</evidence>
<accession>A0A0G4HRL7</accession>